<reference evidence="3 4" key="1">
    <citation type="journal article" date="2004" name="Proc. Natl. Acad. Sci. U.S.A.">
        <title>Genome sequence of Picrophilus torridus and its implications for life around pH 0.</title>
        <authorList>
            <person name="Futterer O."/>
            <person name="Angelov A."/>
            <person name="Liesegang H."/>
            <person name="Gottschalk G."/>
            <person name="Schleper C."/>
            <person name="Schepers B."/>
            <person name="Dock C."/>
            <person name="Antranikian G."/>
            <person name="Liebl W."/>
        </authorList>
    </citation>
    <scope>NUCLEOTIDE SEQUENCE [LARGE SCALE GENOMIC DNA]</scope>
    <source>
        <strain evidence="4">ATCC 700027 / DSM 9790 / JCM 10055 / NBRC 100828</strain>
    </source>
</reference>
<dbReference type="PROSITE" id="PS50234">
    <property type="entry name" value="VWFA"/>
    <property type="match status" value="1"/>
</dbReference>
<dbReference type="SMART" id="SM00327">
    <property type="entry name" value="VWA"/>
    <property type="match status" value="1"/>
</dbReference>
<dbReference type="SUPFAM" id="SSF53300">
    <property type="entry name" value="vWA-like"/>
    <property type="match status" value="1"/>
</dbReference>
<accession>Q6L2P0</accession>
<dbReference type="PANTHER" id="PTHR35023:SF1">
    <property type="entry name" value="MG-PROTOPORPHYRIN IX CHELATASE"/>
    <property type="match status" value="1"/>
</dbReference>
<dbReference type="InParanoid" id="Q6L2P0"/>
<dbReference type="Pfam" id="PF17863">
    <property type="entry name" value="AAA_lid_2"/>
    <property type="match status" value="1"/>
</dbReference>
<dbReference type="eggNOG" id="arCOG00438">
    <property type="taxonomic scope" value="Archaea"/>
</dbReference>
<dbReference type="PaxDb" id="263820-PTO0177"/>
<evidence type="ECO:0000259" key="2">
    <source>
        <dbReference type="PROSITE" id="PS50234"/>
    </source>
</evidence>
<dbReference type="RefSeq" id="WP_011176978.1">
    <property type="nucleotide sequence ID" value="NC_005877.1"/>
</dbReference>
<evidence type="ECO:0000313" key="3">
    <source>
        <dbReference type="EMBL" id="AAT42762.1"/>
    </source>
</evidence>
<feature type="region of interest" description="Disordered" evidence="1">
    <location>
        <begin position="50"/>
        <end position="92"/>
    </location>
</feature>
<evidence type="ECO:0000256" key="1">
    <source>
        <dbReference type="SAM" id="MobiDB-lite"/>
    </source>
</evidence>
<dbReference type="Gene3D" id="1.10.8.80">
    <property type="entry name" value="Magnesium chelatase subunit I, C-Terminal domain"/>
    <property type="match status" value="1"/>
</dbReference>
<dbReference type="InterPro" id="IPR036465">
    <property type="entry name" value="vWFA_dom_sf"/>
</dbReference>
<dbReference type="HOGENOM" id="CLU_846265_0_0_2"/>
<organism evidence="3 4">
    <name type="scientific">Picrophilus torridus (strain ATCC 700027 / DSM 9790 / JCM 10055 / NBRC 100828 / KAW 2/3)</name>
    <dbReference type="NCBI Taxonomy" id="1122961"/>
    <lineage>
        <taxon>Archaea</taxon>
        <taxon>Methanobacteriati</taxon>
        <taxon>Thermoplasmatota</taxon>
        <taxon>Thermoplasmata</taxon>
        <taxon>Thermoplasmatales</taxon>
        <taxon>Picrophilaceae</taxon>
        <taxon>Picrophilus</taxon>
    </lineage>
</organism>
<dbReference type="GeneID" id="25392582"/>
<protein>
    <submittedName>
        <fullName evidence="3">Magnesium-chelatase subunit ChlI</fullName>
    </submittedName>
</protein>
<feature type="domain" description="VWFA" evidence="2">
    <location>
        <begin position="161"/>
        <end position="291"/>
    </location>
</feature>
<evidence type="ECO:0000313" key="4">
    <source>
        <dbReference type="Proteomes" id="UP000000438"/>
    </source>
</evidence>
<dbReference type="Proteomes" id="UP000000438">
    <property type="component" value="Chromosome"/>
</dbReference>
<dbReference type="Gene3D" id="3.40.50.410">
    <property type="entry name" value="von Willebrand factor, type A domain"/>
    <property type="match status" value="1"/>
</dbReference>
<dbReference type="AlphaFoldDB" id="Q6L2P0"/>
<gene>
    <name evidence="3" type="ordered locus">PTO0177</name>
</gene>
<dbReference type="STRING" id="263820.PTO0177"/>
<dbReference type="InterPro" id="IPR041628">
    <property type="entry name" value="ChlI/MoxR_AAA_lid"/>
</dbReference>
<sequence length="328" mass="36821">MEKGLGNRAMIAAVKSARAIAAYYGRKKPDKNDLDLALYFAMNHRSKDVKKPEINNNINNDFDHKDNKDGSNENDKSSKNDYEIHNQKGNEKDVKSVEFRIKTSNDSGRVSTGSGFNRASFRPGSHLDIHGTLLNMAMNMDKSVMPYDLSFKSRISQGSMPFIIAVDASKSMKFKSRINDAINISSMILKEAYVKRSRVSLVSFSGTQASLISWFSRNFSSIEASLRSIKSSGKTPLADALRLCADISKRYNKKTVSFFLTDGRGNYPDASYKRIYDAAEYLGRYSRVFVINDDDFLPGYNKAIADASNGIILKKDENLIFEIKSRIL</sequence>
<proteinExistence type="predicted"/>
<dbReference type="Pfam" id="PF13519">
    <property type="entry name" value="VWA_2"/>
    <property type="match status" value="1"/>
</dbReference>
<dbReference type="PANTHER" id="PTHR35023">
    <property type="entry name" value="CHELATASE-RELATED"/>
    <property type="match status" value="1"/>
</dbReference>
<dbReference type="InterPro" id="IPR052989">
    <property type="entry name" value="Mg-chelatase_DI-like"/>
</dbReference>
<dbReference type="InterPro" id="IPR002035">
    <property type="entry name" value="VWF_A"/>
</dbReference>
<feature type="compositionally biased region" description="Basic and acidic residues" evidence="1">
    <location>
        <begin position="61"/>
        <end position="92"/>
    </location>
</feature>
<dbReference type="EMBL" id="AE017261">
    <property type="protein sequence ID" value="AAT42762.1"/>
    <property type="molecule type" value="Genomic_DNA"/>
</dbReference>
<name>Q6L2P0_PICTO</name>
<dbReference type="KEGG" id="pto:PTO0177"/>